<dbReference type="RefSeq" id="XP_064704622.1">
    <property type="nucleotide sequence ID" value="XM_064848083.1"/>
</dbReference>
<comment type="similarity">
    <text evidence="2 10">Belongs to the COG6 family.</text>
</comment>
<dbReference type="GO" id="GO:0017119">
    <property type="term" value="C:Golgi transport complex"/>
    <property type="evidence" value="ECO:0007669"/>
    <property type="project" value="UniProtKB-UniRule"/>
</dbReference>
<proteinExistence type="inferred from homology"/>
<feature type="compositionally biased region" description="Acidic residues" evidence="11">
    <location>
        <begin position="720"/>
        <end position="733"/>
    </location>
</feature>
<dbReference type="GO" id="GO:0000139">
    <property type="term" value="C:Golgi membrane"/>
    <property type="evidence" value="ECO:0007669"/>
    <property type="project" value="UniProtKB-SubCell"/>
</dbReference>
<evidence type="ECO:0000256" key="4">
    <source>
        <dbReference type="ARBA" id="ARBA00022448"/>
    </source>
</evidence>
<comment type="subunit">
    <text evidence="10">Component of the conserved oligomeric Golgi complex.</text>
</comment>
<dbReference type="GO" id="GO:0015031">
    <property type="term" value="P:protein transport"/>
    <property type="evidence" value="ECO:0007669"/>
    <property type="project" value="UniProtKB-KW"/>
</dbReference>
<comment type="function">
    <text evidence="9">Acts as a component of the peripheral membrane COG complex that is involved in intra-Golgi protein trafficking. COG is located at the cis-Golgi, and regulates tethering of retrograde intra-Golgi vesicles and possibly a number of other membrane trafficking events.</text>
</comment>
<protein>
    <recommendedName>
        <fullName evidence="3 10">Conserved oligomeric Golgi complex subunit 6</fullName>
        <shortName evidence="10">COG complex subunit 6</shortName>
    </recommendedName>
    <alternativeName>
        <fullName evidence="8 10">Component of oligomeric Golgi complex 6</fullName>
    </alternativeName>
</protein>
<accession>A0AAV9N4W0</accession>
<evidence type="ECO:0000256" key="7">
    <source>
        <dbReference type="ARBA" id="ARBA00023136"/>
    </source>
</evidence>
<feature type="region of interest" description="Disordered" evidence="11">
    <location>
        <begin position="366"/>
        <end position="393"/>
    </location>
</feature>
<gene>
    <name evidence="14" type="ORF">LTR84_004506</name>
</gene>
<evidence type="ECO:0000259" key="13">
    <source>
        <dbReference type="Pfam" id="PF20653"/>
    </source>
</evidence>
<feature type="domain" description="Conserved Oligomeric Golgi complex subunit 6 C-terminal" evidence="13">
    <location>
        <begin position="213"/>
        <end position="752"/>
    </location>
</feature>
<evidence type="ECO:0000313" key="15">
    <source>
        <dbReference type="Proteomes" id="UP001358417"/>
    </source>
</evidence>
<dbReference type="InterPro" id="IPR048369">
    <property type="entry name" value="COG6_C"/>
</dbReference>
<feature type="compositionally biased region" description="Gly residues" evidence="11">
    <location>
        <begin position="704"/>
        <end position="713"/>
    </location>
</feature>
<organism evidence="14 15">
    <name type="scientific">Exophiala bonariae</name>
    <dbReference type="NCBI Taxonomy" id="1690606"/>
    <lineage>
        <taxon>Eukaryota</taxon>
        <taxon>Fungi</taxon>
        <taxon>Dikarya</taxon>
        <taxon>Ascomycota</taxon>
        <taxon>Pezizomycotina</taxon>
        <taxon>Eurotiomycetes</taxon>
        <taxon>Chaetothyriomycetidae</taxon>
        <taxon>Chaetothyriales</taxon>
        <taxon>Herpotrichiellaceae</taxon>
        <taxon>Exophiala</taxon>
    </lineage>
</organism>
<dbReference type="GO" id="GO:0006891">
    <property type="term" value="P:intra-Golgi vesicle-mediated transport"/>
    <property type="evidence" value="ECO:0007669"/>
    <property type="project" value="UniProtKB-UniRule"/>
</dbReference>
<dbReference type="Pfam" id="PF20653">
    <property type="entry name" value="COG6_C"/>
    <property type="match status" value="1"/>
</dbReference>
<evidence type="ECO:0000256" key="8">
    <source>
        <dbReference type="ARBA" id="ARBA00031348"/>
    </source>
</evidence>
<keyword evidence="15" id="KW-1185">Reference proteome</keyword>
<dbReference type="EMBL" id="JAVRRD010000019">
    <property type="protein sequence ID" value="KAK5049577.1"/>
    <property type="molecule type" value="Genomic_DNA"/>
</dbReference>
<keyword evidence="5 10" id="KW-0653">Protein transport</keyword>
<comment type="function">
    <text evidence="10">Acts as component of the peripheral membrane COG complex that is involved in intra-Golgi protein trafficking. COG is located at the cis-Golgi, and regulates tethering of retrograde intra-Golgi vesicles and possibly a number of other membrane trafficking events.</text>
</comment>
<feature type="domain" description="Conserved oligomeric complex COG6 N-terminal" evidence="12">
    <location>
        <begin position="58"/>
        <end position="171"/>
    </location>
</feature>
<sequence length="753" mass="81944">MAATSTFLNGIDSPLSPDGASDGLSSGKRTTNALNNKLSSVLSSSYADPEIRHALRLLDERQIQNDEDTRRDLKANAQMEVIKCNAMIVDDFGRVAEQLKRVGAMITTLNQTCASMRAHIIAAKQESAPVLDEASTLISRKKETESKQDLLNAFTAHFLVSTADLNILTSSAEPLDDRFFTILARVKQIHRDCELLLAYGDDHDPSGETQPPRLGLELMEQTTRNLDAGFKKLYNWIQREFKGLDLEDPHISGSIRRALRVLSERPTLFQNCLDFFAEARQSTLAEAFHDALMGSSGATKAIEFSTHEPLRYIGDMLAWVHSTAVSEKEGLEGLFVSDADEIARGLSAGKTSEPWARIKRRQPSISTAANIPSSSSSESDDDEGENGITTSKEPIFDGRKALSELISRNLATVCSTLQARVDVSVRSSGDPVLQFKTFNLLDFYSGIFAKLLGGDADLVRLIATMQANTLAHFEATMAEEVAHATATAHGDDNSNTPGPNIAADLTPPTFLATALRQFAEIARTRGPQMTEPELERLFSATLSGILNVCAENAVAITNPIRRTIYKINYMTALRATLVGTVSQVSATSIPLEKAGHEIQTLRDALVAELLNGVFLEASGVRDLLLEVEARRGEGARMRRKWLVVHLDGFAARLDEFLGAALMDVQELLKPLLDKGLAGDVVAEAVERFCLEFDELEALLEGVDVQGGGGGGGDGPREGREEDGDETEGEDEDAMVPIRDLYPRTGAEVRALLS</sequence>
<evidence type="ECO:0000256" key="9">
    <source>
        <dbReference type="ARBA" id="ARBA00043873"/>
    </source>
</evidence>
<dbReference type="InterPro" id="IPR010490">
    <property type="entry name" value="COG6"/>
</dbReference>
<keyword evidence="7 10" id="KW-0472">Membrane</keyword>
<evidence type="ECO:0000256" key="1">
    <source>
        <dbReference type="ARBA" id="ARBA00004395"/>
    </source>
</evidence>
<comment type="subcellular location">
    <subcellularLocation>
        <location evidence="1 10">Golgi apparatus membrane</location>
        <topology evidence="1 10">Peripheral membrane protein</topology>
    </subcellularLocation>
</comment>
<dbReference type="InterPro" id="IPR048368">
    <property type="entry name" value="COG6_N"/>
</dbReference>
<name>A0AAV9N4W0_9EURO</name>
<feature type="region of interest" description="Disordered" evidence="11">
    <location>
        <begin position="1"/>
        <end position="28"/>
    </location>
</feature>
<evidence type="ECO:0000256" key="6">
    <source>
        <dbReference type="ARBA" id="ARBA00023034"/>
    </source>
</evidence>
<evidence type="ECO:0000259" key="12">
    <source>
        <dbReference type="Pfam" id="PF06419"/>
    </source>
</evidence>
<comment type="caution">
    <text evidence="14">The sequence shown here is derived from an EMBL/GenBank/DDBJ whole genome shotgun (WGS) entry which is preliminary data.</text>
</comment>
<dbReference type="PANTHER" id="PTHR21506">
    <property type="entry name" value="COMPONENT OF OLIGOMERIC GOLGI COMPLEX 6"/>
    <property type="match status" value="1"/>
</dbReference>
<evidence type="ECO:0000256" key="5">
    <source>
        <dbReference type="ARBA" id="ARBA00022927"/>
    </source>
</evidence>
<evidence type="ECO:0000256" key="3">
    <source>
        <dbReference type="ARBA" id="ARBA00020973"/>
    </source>
</evidence>
<feature type="region of interest" description="Disordered" evidence="11">
    <location>
        <begin position="702"/>
        <end position="737"/>
    </location>
</feature>
<dbReference type="SMART" id="SM01087">
    <property type="entry name" value="COG6"/>
    <property type="match status" value="1"/>
</dbReference>
<keyword evidence="4 10" id="KW-0813">Transport</keyword>
<keyword evidence="6 10" id="KW-0333">Golgi apparatus</keyword>
<dbReference type="GeneID" id="89972684"/>
<evidence type="ECO:0000313" key="14">
    <source>
        <dbReference type="EMBL" id="KAK5049577.1"/>
    </source>
</evidence>
<evidence type="ECO:0000256" key="11">
    <source>
        <dbReference type="SAM" id="MobiDB-lite"/>
    </source>
</evidence>
<evidence type="ECO:0000256" key="2">
    <source>
        <dbReference type="ARBA" id="ARBA00011023"/>
    </source>
</evidence>
<dbReference type="Pfam" id="PF06419">
    <property type="entry name" value="COG6_N"/>
    <property type="match status" value="1"/>
</dbReference>
<dbReference type="PANTHER" id="PTHR21506:SF0">
    <property type="entry name" value="CONSERVED OLIGOMERIC GOLGI COMPLEX SUBUNIT 6"/>
    <property type="match status" value="1"/>
</dbReference>
<evidence type="ECO:0000256" key="10">
    <source>
        <dbReference type="RuleBase" id="RU365075"/>
    </source>
</evidence>
<reference evidence="14 15" key="1">
    <citation type="submission" date="2023-08" db="EMBL/GenBank/DDBJ databases">
        <title>Black Yeasts Isolated from many extreme environments.</title>
        <authorList>
            <person name="Coleine C."/>
            <person name="Stajich J.E."/>
            <person name="Selbmann L."/>
        </authorList>
    </citation>
    <scope>NUCLEOTIDE SEQUENCE [LARGE SCALE GENOMIC DNA]</scope>
    <source>
        <strain evidence="14 15">CCFEE 5792</strain>
    </source>
</reference>
<dbReference type="AlphaFoldDB" id="A0AAV9N4W0"/>
<dbReference type="Proteomes" id="UP001358417">
    <property type="component" value="Unassembled WGS sequence"/>
</dbReference>